<feature type="transmembrane region" description="Helical" evidence="1">
    <location>
        <begin position="12"/>
        <end position="30"/>
    </location>
</feature>
<keyword evidence="1" id="KW-1133">Transmembrane helix</keyword>
<gene>
    <name evidence="2" type="ORF">PQ477_05410</name>
</gene>
<dbReference type="InterPro" id="IPR051533">
    <property type="entry name" value="WaaL-like"/>
</dbReference>
<dbReference type="EMBL" id="CP117834">
    <property type="protein sequence ID" value="WDF04900.1"/>
    <property type="molecule type" value="Genomic_DNA"/>
</dbReference>
<evidence type="ECO:0000313" key="2">
    <source>
        <dbReference type="EMBL" id="WDF04900.1"/>
    </source>
</evidence>
<feature type="transmembrane region" description="Helical" evidence="1">
    <location>
        <begin position="447"/>
        <end position="468"/>
    </location>
</feature>
<keyword evidence="3" id="KW-1185">Reference proteome</keyword>
<dbReference type="RefSeq" id="WP_274273112.1">
    <property type="nucleotide sequence ID" value="NZ_CP117834.1"/>
</dbReference>
<organism evidence="2 3">
    <name type="scientific">Shouchella hunanensis</name>
    <dbReference type="NCBI Taxonomy" id="766894"/>
    <lineage>
        <taxon>Bacteria</taxon>
        <taxon>Bacillati</taxon>
        <taxon>Bacillota</taxon>
        <taxon>Bacilli</taxon>
        <taxon>Bacillales</taxon>
        <taxon>Bacillaceae</taxon>
        <taxon>Shouchella</taxon>
    </lineage>
</organism>
<evidence type="ECO:0000313" key="3">
    <source>
        <dbReference type="Proteomes" id="UP001215143"/>
    </source>
</evidence>
<feature type="transmembrane region" description="Helical" evidence="1">
    <location>
        <begin position="36"/>
        <end position="54"/>
    </location>
</feature>
<feature type="transmembrane region" description="Helical" evidence="1">
    <location>
        <begin position="415"/>
        <end position="435"/>
    </location>
</feature>
<feature type="transmembrane region" description="Helical" evidence="1">
    <location>
        <begin position="267"/>
        <end position="284"/>
    </location>
</feature>
<feature type="transmembrane region" description="Helical" evidence="1">
    <location>
        <begin position="61"/>
        <end position="80"/>
    </location>
</feature>
<reference evidence="2 3" key="1">
    <citation type="submission" date="2023-02" db="EMBL/GenBank/DDBJ databases">
        <authorList>
            <person name="Liu G."/>
        </authorList>
    </citation>
    <scope>NUCLEOTIDE SEQUENCE [LARGE SCALE GENOMIC DNA]</scope>
    <source>
        <strain evidence="2 3">DSM 23008</strain>
    </source>
</reference>
<dbReference type="PANTHER" id="PTHR37422">
    <property type="entry name" value="TEICHURONIC ACID BIOSYNTHESIS PROTEIN TUAE"/>
    <property type="match status" value="1"/>
</dbReference>
<evidence type="ECO:0008006" key="4">
    <source>
        <dbReference type="Google" id="ProtNLM"/>
    </source>
</evidence>
<protein>
    <recommendedName>
        <fullName evidence="4">O-antigen ligase-like membrane protein</fullName>
    </recommendedName>
</protein>
<accession>A0ABY7WAL7</accession>
<proteinExistence type="predicted"/>
<dbReference type="Proteomes" id="UP001215143">
    <property type="component" value="Chromosome"/>
</dbReference>
<feature type="transmembrane region" description="Helical" evidence="1">
    <location>
        <begin position="152"/>
        <end position="172"/>
    </location>
</feature>
<feature type="transmembrane region" description="Helical" evidence="1">
    <location>
        <begin position="236"/>
        <end position="255"/>
    </location>
</feature>
<feature type="transmembrane region" description="Helical" evidence="1">
    <location>
        <begin position="184"/>
        <end position="202"/>
    </location>
</feature>
<feature type="transmembrane region" description="Helical" evidence="1">
    <location>
        <begin position="290"/>
        <end position="308"/>
    </location>
</feature>
<feature type="transmembrane region" description="Helical" evidence="1">
    <location>
        <begin position="320"/>
        <end position="337"/>
    </location>
</feature>
<evidence type="ECO:0000256" key="1">
    <source>
        <dbReference type="SAM" id="Phobius"/>
    </source>
</evidence>
<dbReference type="PANTHER" id="PTHR37422:SF17">
    <property type="entry name" value="O-ANTIGEN LIGASE"/>
    <property type="match status" value="1"/>
</dbReference>
<feature type="transmembrane region" description="Helical" evidence="1">
    <location>
        <begin position="474"/>
        <end position="491"/>
    </location>
</feature>
<sequence length="501" mass="56796">METGLNNLKLTLLTIAIVLVATLVGVSFYFSSIIALSLFAVCIVATLFIIFNSVEINIARVCIFVFFAFMAFNIEYPILYMGDYGFSAEHPGGLRAAITVNQFYMLLIALLVVSVLKKENFEVPVITELFIWVLLIISGVISMFFAVNHYAVLYPLIRNIILIFLLITMYNYKLDHLWNSFKNAVVIFLIPVQFIIGIYQYLTVQPLGLRVLGESNDPFRSTSIVEESQHGMSGTLGHPGIFGLFFVMILPFLLNDLLNKDNNSSKKLYYMTLLSFILGVMLIVMTDARASIALFFLATSLVIIGNFLIGTRRKINTTRIVYVATGLFAVVFIAFFLRGEELLSRFLDSDFIYQFSYRGGLSDISISILTRDLTTFLFGVGLNNYTDVVNSMGSGFAYSHPVHNIYLLLTTEGGIFQGIAYVVLLIVVLTKMLTVMRFSKSIKYQRYALVVFSSLFTLSIYNFTGWAAYHNQNYIMFTLLIGFSILIYKEYRLERKAKWKN</sequence>
<feature type="transmembrane region" description="Helical" evidence="1">
    <location>
        <begin position="92"/>
        <end position="113"/>
    </location>
</feature>
<keyword evidence="1" id="KW-0472">Membrane</keyword>
<keyword evidence="1" id="KW-0812">Transmembrane</keyword>
<feature type="transmembrane region" description="Helical" evidence="1">
    <location>
        <begin position="125"/>
        <end position="146"/>
    </location>
</feature>
<name>A0ABY7WAL7_9BACI</name>